<evidence type="ECO:0000256" key="3">
    <source>
        <dbReference type="ARBA" id="ARBA00022801"/>
    </source>
</evidence>
<dbReference type="Pfam" id="PF00877">
    <property type="entry name" value="NLPC_P60"/>
    <property type="match status" value="1"/>
</dbReference>
<dbReference type="Gene3D" id="3.90.1720.10">
    <property type="entry name" value="endopeptidase domain like (from Nostoc punctiforme)"/>
    <property type="match status" value="1"/>
</dbReference>
<comment type="caution">
    <text evidence="7">The sequence shown here is derived from an EMBL/GenBank/DDBJ whole genome shotgun (WGS) entry which is preliminary data.</text>
</comment>
<keyword evidence="5" id="KW-0812">Transmembrane</keyword>
<organism evidence="7 8">
    <name type="scientific">Lysinibacillus fusiformis</name>
    <dbReference type="NCBI Taxonomy" id="28031"/>
    <lineage>
        <taxon>Bacteria</taxon>
        <taxon>Bacillati</taxon>
        <taxon>Bacillota</taxon>
        <taxon>Bacilli</taxon>
        <taxon>Bacillales</taxon>
        <taxon>Bacillaceae</taxon>
        <taxon>Lysinibacillus</taxon>
    </lineage>
</organism>
<dbReference type="SUPFAM" id="SSF54001">
    <property type="entry name" value="Cysteine proteinases"/>
    <property type="match status" value="1"/>
</dbReference>
<dbReference type="GO" id="GO:0006508">
    <property type="term" value="P:proteolysis"/>
    <property type="evidence" value="ECO:0007669"/>
    <property type="project" value="UniProtKB-KW"/>
</dbReference>
<evidence type="ECO:0000259" key="6">
    <source>
        <dbReference type="PROSITE" id="PS51935"/>
    </source>
</evidence>
<name>A0A1H9SDJ7_9BACI</name>
<keyword evidence="2" id="KW-0645">Protease</keyword>
<sequence>MKQLINFIGKQVGKKVLLWIGGSLGLSFFAIVGVILLAIIIIIGAIGGSGSNRTPIGGNGLSSCSVTGEIDEASWNAAFSNAGAFTGKGDLFIELARLNGIDPVLAAAIAFHETGRGTSNAVVNKNNPGGIMDPATGWSKLMHFSSLEEGLSYTMANLKRRIIDDGLSTIESLGSVYAPIGAANDPNGLNAHWVPTVTKFASELGGLTMNCSPMGSQIVGNDAFKTILNEMLKYEGWSYVWGGYNPNMGFDCSGLMQWSYAKVGIKLPRTAYTQYQFAQPITRDQLQPGDLIFFKSANYAPVTHVGMYVGAGRMFNSQNDGVRYDDALTGYWGSVIVGYGRVADFSE</sequence>
<reference evidence="7 8" key="1">
    <citation type="submission" date="2016-10" db="EMBL/GenBank/DDBJ databases">
        <authorList>
            <person name="Varghese N."/>
            <person name="Submissions S."/>
        </authorList>
    </citation>
    <scope>NUCLEOTIDE SEQUENCE [LARGE SCALE GENOMIC DNA]</scope>
    <source>
        <strain evidence="7 8">TC-13</strain>
    </source>
</reference>
<evidence type="ECO:0000256" key="4">
    <source>
        <dbReference type="ARBA" id="ARBA00022807"/>
    </source>
</evidence>
<evidence type="ECO:0000256" key="1">
    <source>
        <dbReference type="ARBA" id="ARBA00007074"/>
    </source>
</evidence>
<dbReference type="InterPro" id="IPR038765">
    <property type="entry name" value="Papain-like_cys_pep_sf"/>
</dbReference>
<keyword evidence="3" id="KW-0378">Hydrolase</keyword>
<dbReference type="AlphaFoldDB" id="A0A1H9SDJ7"/>
<dbReference type="Proteomes" id="UP000199410">
    <property type="component" value="Unassembled WGS sequence"/>
</dbReference>
<accession>A0A1H9SDJ7</accession>
<evidence type="ECO:0000256" key="5">
    <source>
        <dbReference type="SAM" id="Phobius"/>
    </source>
</evidence>
<dbReference type="PROSITE" id="PS51935">
    <property type="entry name" value="NLPC_P60"/>
    <property type="match status" value="1"/>
</dbReference>
<keyword evidence="4" id="KW-0788">Thiol protease</keyword>
<dbReference type="PANTHER" id="PTHR47053:SF5">
    <property type="entry name" value="BIFUNCTIONAL MURAMIDASE_DL-ENDOPEPTIDASE CWLT"/>
    <property type="match status" value="1"/>
</dbReference>
<proteinExistence type="inferred from homology"/>
<dbReference type="InterPro" id="IPR051202">
    <property type="entry name" value="Peptidase_C40"/>
</dbReference>
<feature type="transmembrane region" description="Helical" evidence="5">
    <location>
        <begin position="16"/>
        <end position="46"/>
    </location>
</feature>
<protein>
    <submittedName>
        <fullName evidence="7">Mannosyl-glycoprotein endo-beta-N-acetylglucosaminidase</fullName>
    </submittedName>
</protein>
<dbReference type="RefSeq" id="WP_089987327.1">
    <property type="nucleotide sequence ID" value="NZ_FMVP01000028.1"/>
</dbReference>
<dbReference type="InterPro" id="IPR000064">
    <property type="entry name" value="NLP_P60_dom"/>
</dbReference>
<evidence type="ECO:0000256" key="2">
    <source>
        <dbReference type="ARBA" id="ARBA00022670"/>
    </source>
</evidence>
<keyword evidence="5" id="KW-1133">Transmembrane helix</keyword>
<evidence type="ECO:0000313" key="7">
    <source>
        <dbReference type="EMBL" id="SER83064.1"/>
    </source>
</evidence>
<comment type="similarity">
    <text evidence="1">Belongs to the peptidase C40 family.</text>
</comment>
<feature type="domain" description="NlpC/P60" evidence="6">
    <location>
        <begin position="221"/>
        <end position="343"/>
    </location>
</feature>
<dbReference type="EMBL" id="FOEL01000028">
    <property type="protein sequence ID" value="SER83064.1"/>
    <property type="molecule type" value="Genomic_DNA"/>
</dbReference>
<evidence type="ECO:0000313" key="8">
    <source>
        <dbReference type="Proteomes" id="UP000199410"/>
    </source>
</evidence>
<gene>
    <name evidence="7" type="ORF">SAMN02787113_04688</name>
</gene>
<dbReference type="PANTHER" id="PTHR47053">
    <property type="entry name" value="MUREIN DD-ENDOPEPTIDASE MEPH-RELATED"/>
    <property type="match status" value="1"/>
</dbReference>
<dbReference type="GO" id="GO:0008234">
    <property type="term" value="F:cysteine-type peptidase activity"/>
    <property type="evidence" value="ECO:0007669"/>
    <property type="project" value="UniProtKB-KW"/>
</dbReference>
<keyword evidence="5" id="KW-0472">Membrane</keyword>